<name>A0A9C9K0Y0_UNCW3</name>
<dbReference type="AlphaFoldDB" id="A0A9C9K0Y0"/>
<dbReference type="Proteomes" id="UP000885826">
    <property type="component" value="Unassembled WGS sequence"/>
</dbReference>
<reference evidence="1" key="1">
    <citation type="journal article" date="2020" name="mSystems">
        <title>Genome- and Community-Level Interaction Insights into Carbon Utilization and Element Cycling Functions of Hydrothermarchaeota in Hydrothermal Sediment.</title>
        <authorList>
            <person name="Zhou Z."/>
            <person name="Liu Y."/>
            <person name="Xu W."/>
            <person name="Pan J."/>
            <person name="Luo Z.H."/>
            <person name="Li M."/>
        </authorList>
    </citation>
    <scope>NUCLEOTIDE SEQUENCE</scope>
    <source>
        <strain evidence="1">HyVt-388</strain>
    </source>
</reference>
<evidence type="ECO:0008006" key="3">
    <source>
        <dbReference type="Google" id="ProtNLM"/>
    </source>
</evidence>
<accession>A0A9C9K0Y0</accession>
<dbReference type="EMBL" id="DRIG01000104">
    <property type="protein sequence ID" value="HEC79496.1"/>
    <property type="molecule type" value="Genomic_DNA"/>
</dbReference>
<evidence type="ECO:0000313" key="2">
    <source>
        <dbReference type="Proteomes" id="UP000885826"/>
    </source>
</evidence>
<organism evidence="1 2">
    <name type="scientific">candidate division WOR-3 bacterium</name>
    <dbReference type="NCBI Taxonomy" id="2052148"/>
    <lineage>
        <taxon>Bacteria</taxon>
        <taxon>Bacteria division WOR-3</taxon>
    </lineage>
</organism>
<proteinExistence type="predicted"/>
<evidence type="ECO:0000313" key="1">
    <source>
        <dbReference type="EMBL" id="HEC79496.1"/>
    </source>
</evidence>
<protein>
    <recommendedName>
        <fullName evidence="3">Outer membrane protein beta-barrel domain-containing protein</fullName>
    </recommendedName>
</protein>
<comment type="caution">
    <text evidence="1">The sequence shown here is derived from an EMBL/GenBank/DDBJ whole genome shotgun (WGS) entry which is preliminary data.</text>
</comment>
<sequence>MNKIIILLSLIVIGLGFGQSSEVESASVFNFLVGLKTGTNYDVAHSLNEDTRRWDGLGYNIGLEFETNFKNIIDLAVGCSYLRTAYTYKILGSSWGEDSTYFYNNLYMPIVVKLVLKIGQRVHPFVKIGAAGVFELSGKIKGWIEPAPFDIKIDSLVNNYCFLTGLGTDIQISSKLKLKPVFTYQRHLNIWAADTPYDIKKSFDCLFTVGVFYSVVL</sequence>
<gene>
    <name evidence="1" type="ORF">ENI34_10235</name>
</gene>